<gene>
    <name evidence="2" type="ORF">SNAT2548_LOCUS18036</name>
</gene>
<feature type="compositionally biased region" description="Polar residues" evidence="1">
    <location>
        <begin position="196"/>
        <end position="207"/>
    </location>
</feature>
<dbReference type="Proteomes" id="UP000604046">
    <property type="component" value="Unassembled WGS sequence"/>
</dbReference>
<keyword evidence="3" id="KW-1185">Reference proteome</keyword>
<evidence type="ECO:0000313" key="2">
    <source>
        <dbReference type="EMBL" id="CAE7344245.1"/>
    </source>
</evidence>
<reference evidence="2" key="1">
    <citation type="submission" date="2021-02" db="EMBL/GenBank/DDBJ databases">
        <authorList>
            <person name="Dougan E. K."/>
            <person name="Rhodes N."/>
            <person name="Thang M."/>
            <person name="Chan C."/>
        </authorList>
    </citation>
    <scope>NUCLEOTIDE SEQUENCE</scope>
</reference>
<accession>A0A812P8D4</accession>
<evidence type="ECO:0000256" key="1">
    <source>
        <dbReference type="SAM" id="MobiDB-lite"/>
    </source>
</evidence>
<name>A0A812P8D4_9DINO</name>
<sequence length="236" mass="24539">AAAAAAARRVVSSLGTEASYVTLGQAGAQQSFLAECPEEKAFQLVPHWAESGLGGSDLPGGADVEECEAIGGYLGDAFVVLADAPEETLAIAGEQGAALVPVFAGTPPPQVLPVRAPWFATQEQWKLLLDQGASPDKVAAACASVLTTFGAHHKAVAEPENCDELWYADPDADRWAQLAETGAQPPPDVSKGNLRLQGSFSGKATTHSHQMDVNVGVDFEMPSKVAAKTMKQLSDS</sequence>
<comment type="caution">
    <text evidence="2">The sequence shown here is derived from an EMBL/GenBank/DDBJ whole genome shotgun (WGS) entry which is preliminary data.</text>
</comment>
<protein>
    <submittedName>
        <fullName evidence="2">Uncharacterized protein</fullName>
    </submittedName>
</protein>
<organism evidence="2 3">
    <name type="scientific">Symbiodinium natans</name>
    <dbReference type="NCBI Taxonomy" id="878477"/>
    <lineage>
        <taxon>Eukaryota</taxon>
        <taxon>Sar</taxon>
        <taxon>Alveolata</taxon>
        <taxon>Dinophyceae</taxon>
        <taxon>Suessiales</taxon>
        <taxon>Symbiodiniaceae</taxon>
        <taxon>Symbiodinium</taxon>
    </lineage>
</organism>
<feature type="region of interest" description="Disordered" evidence="1">
    <location>
        <begin position="181"/>
        <end position="207"/>
    </location>
</feature>
<feature type="non-terminal residue" evidence="2">
    <location>
        <position position="236"/>
    </location>
</feature>
<dbReference type="EMBL" id="CAJNDS010002131">
    <property type="protein sequence ID" value="CAE7344245.1"/>
    <property type="molecule type" value="Genomic_DNA"/>
</dbReference>
<feature type="non-terminal residue" evidence="2">
    <location>
        <position position="1"/>
    </location>
</feature>
<dbReference type="OrthoDB" id="469434at2759"/>
<dbReference type="AlphaFoldDB" id="A0A812P8D4"/>
<proteinExistence type="predicted"/>
<evidence type="ECO:0000313" key="3">
    <source>
        <dbReference type="Proteomes" id="UP000604046"/>
    </source>
</evidence>